<evidence type="ECO:0000313" key="2">
    <source>
        <dbReference type="Proteomes" id="UP001143856"/>
    </source>
</evidence>
<evidence type="ECO:0000313" key="1">
    <source>
        <dbReference type="EMBL" id="KAJ2966083.1"/>
    </source>
</evidence>
<sequence>MPEYGLGFWQCKLRYQTQEEILEVAREHKRRGLPMDVIVADYFHWPKEGEWKFDPTFWPDPDAMIAELKSLDIELMVSIWPTVDRKSENYNEMLEKGLLIRQDRGWRIVMEGVGNCVHFDATNPEARSYVWQKAKKNYYDRGIRIFWLDEAEPEYTHYDFDNYRYHAGPDLMVGNVYPVQYSRAFYEGMKEAGQERVVNLTTRHPIELVTNGVLHSGPAI</sequence>
<gene>
    <name evidence="1" type="ORF">NUW58_g10752</name>
</gene>
<protein>
    <submittedName>
        <fullName evidence="1">Uncharacterized protein</fullName>
    </submittedName>
</protein>
<accession>A0ACC1MHR7</accession>
<reference evidence="1" key="1">
    <citation type="submission" date="2022-10" db="EMBL/GenBank/DDBJ databases">
        <title>Genome Sequence of Xylaria curta.</title>
        <authorList>
            <person name="Buettner E."/>
        </authorList>
    </citation>
    <scope>NUCLEOTIDE SEQUENCE</scope>
    <source>
        <strain evidence="1">Babe10</strain>
    </source>
</reference>
<keyword evidence="2" id="KW-1185">Reference proteome</keyword>
<name>A0ACC1MHR7_9PEZI</name>
<dbReference type="Proteomes" id="UP001143856">
    <property type="component" value="Unassembled WGS sequence"/>
</dbReference>
<proteinExistence type="predicted"/>
<comment type="caution">
    <text evidence="1">The sequence shown here is derived from an EMBL/GenBank/DDBJ whole genome shotgun (WGS) entry which is preliminary data.</text>
</comment>
<organism evidence="1 2">
    <name type="scientific">Xylaria curta</name>
    <dbReference type="NCBI Taxonomy" id="42375"/>
    <lineage>
        <taxon>Eukaryota</taxon>
        <taxon>Fungi</taxon>
        <taxon>Dikarya</taxon>
        <taxon>Ascomycota</taxon>
        <taxon>Pezizomycotina</taxon>
        <taxon>Sordariomycetes</taxon>
        <taxon>Xylariomycetidae</taxon>
        <taxon>Xylariales</taxon>
        <taxon>Xylariaceae</taxon>
        <taxon>Xylaria</taxon>
    </lineage>
</organism>
<dbReference type="EMBL" id="JAPDGR010005288">
    <property type="protein sequence ID" value="KAJ2966083.1"/>
    <property type="molecule type" value="Genomic_DNA"/>
</dbReference>